<organism evidence="1 3">
    <name type="scientific">Oryza sativa subsp. japonica</name>
    <name type="common">Rice</name>
    <dbReference type="NCBI Taxonomy" id="39947"/>
    <lineage>
        <taxon>Eukaryota</taxon>
        <taxon>Viridiplantae</taxon>
        <taxon>Streptophyta</taxon>
        <taxon>Embryophyta</taxon>
        <taxon>Tracheophyta</taxon>
        <taxon>Spermatophyta</taxon>
        <taxon>Magnoliopsida</taxon>
        <taxon>Liliopsida</taxon>
        <taxon>Poales</taxon>
        <taxon>Poaceae</taxon>
        <taxon>BOP clade</taxon>
        <taxon>Oryzoideae</taxon>
        <taxon>Oryzeae</taxon>
        <taxon>Oryzinae</taxon>
        <taxon>Oryza</taxon>
        <taxon>Oryza sativa</taxon>
    </lineage>
</organism>
<name>Q5Z578_ORYSJ</name>
<reference evidence="3" key="4">
    <citation type="journal article" date="2008" name="Nucleic Acids Res.">
        <title>The rice annotation project database (RAP-DB): 2008 update.</title>
        <authorList>
            <consortium name="The rice annotation project (RAP)"/>
        </authorList>
    </citation>
    <scope>GENOME REANNOTATION</scope>
    <source>
        <strain evidence="3">cv. Nipponbare</strain>
    </source>
</reference>
<accession>Q5Z578</accession>
<gene>
    <name evidence="2" type="ORF">B1026E06.47</name>
    <name evidence="1" type="ORF">B1066D09.33</name>
</gene>
<evidence type="ECO:0000313" key="2">
    <source>
        <dbReference type="EMBL" id="BAD69403.1"/>
    </source>
</evidence>
<dbReference type="EMBL" id="AP005761">
    <property type="protein sequence ID" value="BAD54648.1"/>
    <property type="molecule type" value="Genomic_DNA"/>
</dbReference>
<sequence>MACSEVEYYWWWHWSHGSRMPNKPISTNSRSDTTLPVSYHCRTPALSSHRIPIVSLSASASPPRRRRLSLRVDAASVLHRAAATASALHCACAGAASALHRTSTASVLHRAVAATSTSALPPASLPPPRRHLQRKYFCDLDDLVIFGCGSDLNPVHLVVFL</sequence>
<evidence type="ECO:0000313" key="3">
    <source>
        <dbReference type="Proteomes" id="UP000000763"/>
    </source>
</evidence>
<reference evidence="3" key="3">
    <citation type="journal article" date="2005" name="Nature">
        <title>The map-based sequence of the rice genome.</title>
        <authorList>
            <consortium name="International rice genome sequencing project (IRGSP)"/>
            <person name="Matsumoto T."/>
            <person name="Wu J."/>
            <person name="Kanamori H."/>
            <person name="Katayose Y."/>
            <person name="Fujisawa M."/>
            <person name="Namiki N."/>
            <person name="Mizuno H."/>
            <person name="Yamamoto K."/>
            <person name="Antonio B.A."/>
            <person name="Baba T."/>
            <person name="Sakata K."/>
            <person name="Nagamura Y."/>
            <person name="Aoki H."/>
            <person name="Arikawa K."/>
            <person name="Arita K."/>
            <person name="Bito T."/>
            <person name="Chiden Y."/>
            <person name="Fujitsuka N."/>
            <person name="Fukunaka R."/>
            <person name="Hamada M."/>
            <person name="Harada C."/>
            <person name="Hayashi A."/>
            <person name="Hijishita S."/>
            <person name="Honda M."/>
            <person name="Hosokawa S."/>
            <person name="Ichikawa Y."/>
            <person name="Idonuma A."/>
            <person name="Iijima M."/>
            <person name="Ikeda M."/>
            <person name="Ikeno M."/>
            <person name="Ito K."/>
            <person name="Ito S."/>
            <person name="Ito T."/>
            <person name="Ito Y."/>
            <person name="Ito Y."/>
            <person name="Iwabuchi A."/>
            <person name="Kamiya K."/>
            <person name="Karasawa W."/>
            <person name="Kurita K."/>
            <person name="Katagiri S."/>
            <person name="Kikuta A."/>
            <person name="Kobayashi H."/>
            <person name="Kobayashi N."/>
            <person name="Machita K."/>
            <person name="Maehara T."/>
            <person name="Masukawa M."/>
            <person name="Mizubayashi T."/>
            <person name="Mukai Y."/>
            <person name="Nagasaki H."/>
            <person name="Nagata Y."/>
            <person name="Naito S."/>
            <person name="Nakashima M."/>
            <person name="Nakama Y."/>
            <person name="Nakamichi Y."/>
            <person name="Nakamura M."/>
            <person name="Meguro A."/>
            <person name="Negishi M."/>
            <person name="Ohta I."/>
            <person name="Ohta T."/>
            <person name="Okamoto M."/>
            <person name="Ono N."/>
            <person name="Saji S."/>
            <person name="Sakaguchi M."/>
            <person name="Sakai K."/>
            <person name="Shibata M."/>
            <person name="Shimokawa T."/>
            <person name="Song J."/>
            <person name="Takazaki Y."/>
            <person name="Terasawa K."/>
            <person name="Tsugane M."/>
            <person name="Tsuji K."/>
            <person name="Ueda S."/>
            <person name="Waki K."/>
            <person name="Yamagata H."/>
            <person name="Yamamoto M."/>
            <person name="Yamamoto S."/>
            <person name="Yamane H."/>
            <person name="Yoshiki S."/>
            <person name="Yoshihara R."/>
            <person name="Yukawa K."/>
            <person name="Zhong H."/>
            <person name="Yano M."/>
            <person name="Yuan Q."/>
            <person name="Ouyang S."/>
            <person name="Liu J."/>
            <person name="Jones K.M."/>
            <person name="Gansberger K."/>
            <person name="Moffat K."/>
            <person name="Hill J."/>
            <person name="Bera J."/>
            <person name="Fadrosh D."/>
            <person name="Jin S."/>
            <person name="Johri S."/>
            <person name="Kim M."/>
            <person name="Overton L."/>
            <person name="Reardon M."/>
            <person name="Tsitrin T."/>
            <person name="Vuong H."/>
            <person name="Weaver B."/>
            <person name="Ciecko A."/>
            <person name="Tallon L."/>
            <person name="Jackson J."/>
            <person name="Pai G."/>
            <person name="Aken S.V."/>
            <person name="Utterback T."/>
            <person name="Reidmuller S."/>
            <person name="Feldblyum T."/>
            <person name="Hsiao J."/>
            <person name="Zismann V."/>
            <person name="Iobst S."/>
            <person name="de Vazeille A.R."/>
            <person name="Buell C.R."/>
            <person name="Ying K."/>
            <person name="Li Y."/>
            <person name="Lu T."/>
            <person name="Huang Y."/>
            <person name="Zhao Q."/>
            <person name="Feng Q."/>
            <person name="Zhang L."/>
            <person name="Zhu J."/>
            <person name="Weng Q."/>
            <person name="Mu J."/>
            <person name="Lu Y."/>
            <person name="Fan D."/>
            <person name="Liu Y."/>
            <person name="Guan J."/>
            <person name="Zhang Y."/>
            <person name="Yu S."/>
            <person name="Liu X."/>
            <person name="Zhang Y."/>
            <person name="Hong G."/>
            <person name="Han B."/>
            <person name="Choisne N."/>
            <person name="Demange N."/>
            <person name="Orjeda G."/>
            <person name="Samain S."/>
            <person name="Cattolico L."/>
            <person name="Pelletier E."/>
            <person name="Couloux A."/>
            <person name="Segurens B."/>
            <person name="Wincker P."/>
            <person name="D'Hont A."/>
            <person name="Scarpelli C."/>
            <person name="Weissenbach J."/>
            <person name="Salanoubat M."/>
            <person name="Quetier F."/>
            <person name="Yu Y."/>
            <person name="Kim H.R."/>
            <person name="Rambo T."/>
            <person name="Currie J."/>
            <person name="Collura K."/>
            <person name="Luo M."/>
            <person name="Yang T."/>
            <person name="Ammiraju J.S.S."/>
            <person name="Engler F."/>
            <person name="Soderlund C."/>
            <person name="Wing R.A."/>
            <person name="Palmer L.E."/>
            <person name="de la Bastide M."/>
            <person name="Spiegel L."/>
            <person name="Nascimento L."/>
            <person name="Zutavern T."/>
            <person name="O'Shaughnessy A."/>
            <person name="Dike S."/>
            <person name="Dedhia N."/>
            <person name="Preston R."/>
            <person name="Balija V."/>
            <person name="McCombie W.R."/>
            <person name="Chow T."/>
            <person name="Chen H."/>
            <person name="Chung M."/>
            <person name="Chen C."/>
            <person name="Shaw J."/>
            <person name="Wu H."/>
            <person name="Hsiao K."/>
            <person name="Chao Y."/>
            <person name="Chu M."/>
            <person name="Cheng C."/>
            <person name="Hour A."/>
            <person name="Lee P."/>
            <person name="Lin S."/>
            <person name="Lin Y."/>
            <person name="Liou J."/>
            <person name="Liu S."/>
            <person name="Hsing Y."/>
            <person name="Raghuvanshi S."/>
            <person name="Mohanty A."/>
            <person name="Bharti A.K."/>
            <person name="Gaur A."/>
            <person name="Gupta V."/>
            <person name="Kumar D."/>
            <person name="Ravi V."/>
            <person name="Vij S."/>
            <person name="Kapur A."/>
            <person name="Khurana P."/>
            <person name="Khurana P."/>
            <person name="Khurana J.P."/>
            <person name="Tyagi A.K."/>
            <person name="Gaikwad K."/>
            <person name="Singh A."/>
            <person name="Dalal V."/>
            <person name="Srivastava S."/>
            <person name="Dixit A."/>
            <person name="Pal A.K."/>
            <person name="Ghazi I.A."/>
            <person name="Yadav M."/>
            <person name="Pandit A."/>
            <person name="Bhargava A."/>
            <person name="Sureshbabu K."/>
            <person name="Batra K."/>
            <person name="Sharma T.R."/>
            <person name="Mohapatra T."/>
            <person name="Singh N.K."/>
            <person name="Messing J."/>
            <person name="Nelson A.B."/>
            <person name="Fuks G."/>
            <person name="Kavchok S."/>
            <person name="Keizer G."/>
            <person name="Linton E."/>
            <person name="Llaca V."/>
            <person name="Song R."/>
            <person name="Tanyolac B."/>
            <person name="Young S."/>
            <person name="Ho-Il K."/>
            <person name="Hahn J.H."/>
            <person name="Sangsakoo G."/>
            <person name="Vanavichit A."/>
            <person name="de Mattos Luiz.A.T."/>
            <person name="Zimmer P.D."/>
            <person name="Malone G."/>
            <person name="Dellagostin O."/>
            <person name="de Oliveira A.C."/>
            <person name="Bevan M."/>
            <person name="Bancroft I."/>
            <person name="Minx P."/>
            <person name="Cordum H."/>
            <person name="Wilson R."/>
            <person name="Cheng Z."/>
            <person name="Jin W."/>
            <person name="Jiang J."/>
            <person name="Leong S.A."/>
            <person name="Iwama H."/>
            <person name="Gojobori T."/>
            <person name="Itoh T."/>
            <person name="Niimura Y."/>
            <person name="Fujii Y."/>
            <person name="Habara T."/>
            <person name="Sakai H."/>
            <person name="Sato Y."/>
            <person name="Wilson G."/>
            <person name="Kumar K."/>
            <person name="McCouch S."/>
            <person name="Juretic N."/>
            <person name="Hoen D."/>
            <person name="Wright S."/>
            <person name="Bruskiewich R."/>
            <person name="Bureau T."/>
            <person name="Miyao A."/>
            <person name="Hirochika H."/>
            <person name="Nishikawa T."/>
            <person name="Kadowaki K."/>
            <person name="Sugiura M."/>
            <person name="Burr B."/>
            <person name="Sasaki T."/>
        </authorList>
    </citation>
    <scope>NUCLEOTIDE SEQUENCE [LARGE SCALE GENOMIC DNA]</scope>
    <source>
        <strain evidence="3">cv. Nipponbare</strain>
    </source>
</reference>
<dbReference type="AlphaFoldDB" id="Q5Z578"/>
<evidence type="ECO:0000313" key="1">
    <source>
        <dbReference type="EMBL" id="BAD54648.1"/>
    </source>
</evidence>
<dbReference type="Proteomes" id="UP000000763">
    <property type="component" value="Chromosome 6"/>
</dbReference>
<protein>
    <submittedName>
        <fullName evidence="1">Uncharacterized protein</fullName>
    </submittedName>
</protein>
<reference evidence="2" key="2">
    <citation type="submission" date="2004-05" db="EMBL/GenBank/DDBJ databases">
        <title>Oryza sativa nipponbare(GA3) genomic DNA, chromosome 6, BAC clone:B1026E06.</title>
        <authorList>
            <person name="Sasaki T."/>
            <person name="Matsumoto T."/>
            <person name="Fujisawa M."/>
        </authorList>
    </citation>
    <scope>NUCLEOTIDE SEQUENCE</scope>
</reference>
<reference evidence="1" key="1">
    <citation type="submission" date="2002-09" db="EMBL/GenBank/DDBJ databases">
        <title>Oryza sativa nipponbare(GA3) genomic DNA, chromosome 6, BAC clone:B1066D09.</title>
        <authorList>
            <person name="Sasaki T."/>
            <person name="Matsumoto T."/>
            <person name="Katayose Y."/>
        </authorList>
    </citation>
    <scope>NUCLEOTIDE SEQUENCE</scope>
</reference>
<dbReference type="EMBL" id="AP006860">
    <property type="protein sequence ID" value="BAD69403.1"/>
    <property type="molecule type" value="Genomic_DNA"/>
</dbReference>
<proteinExistence type="predicted"/>